<dbReference type="InterPro" id="IPR048273">
    <property type="entry name" value="Luciferase"/>
</dbReference>
<sequence length="262" mass="29447">MNSLTFRRSDIASFIHRSPAMITIPFIGVSTAALIWCVKDYRAFLALGRGGIPYNIFGWALITIFVRPFALSENDATWTGDYPSKGAHQDILDLEERKGERAKMAGIAPHRQMTQNAHESMKAPLAKIFDEMVKKHPELLETKRSLYEKHHDAIFVQSNLLQDSSSTIPAPARISRGEIGHIHADASVHLYFSPADAKVLIDKRWAERHRLARTKPFLGKVNMFGVAGTYLLVCGPRDEGELETMRTILENSVKFMTGVEEL</sequence>
<keyword evidence="1" id="KW-0812">Transmembrane</keyword>
<dbReference type="Proteomes" id="UP001595075">
    <property type="component" value="Unassembled WGS sequence"/>
</dbReference>
<dbReference type="PANTHER" id="PTHR38695:SF1">
    <property type="entry name" value="AMINO ACID PERMEASE_ SLC12A DOMAIN-CONTAINING PROTEIN"/>
    <property type="match status" value="1"/>
</dbReference>
<feature type="domain" description="Luciferase" evidence="2">
    <location>
        <begin position="176"/>
        <end position="250"/>
    </location>
</feature>
<organism evidence="3 4">
    <name type="scientific">Oculimacula yallundae</name>
    <dbReference type="NCBI Taxonomy" id="86028"/>
    <lineage>
        <taxon>Eukaryota</taxon>
        <taxon>Fungi</taxon>
        <taxon>Dikarya</taxon>
        <taxon>Ascomycota</taxon>
        <taxon>Pezizomycotina</taxon>
        <taxon>Leotiomycetes</taxon>
        <taxon>Helotiales</taxon>
        <taxon>Ploettnerulaceae</taxon>
        <taxon>Oculimacula</taxon>
    </lineage>
</organism>
<proteinExistence type="predicted"/>
<evidence type="ECO:0000313" key="3">
    <source>
        <dbReference type="EMBL" id="KAL2062050.1"/>
    </source>
</evidence>
<feature type="transmembrane region" description="Helical" evidence="1">
    <location>
        <begin position="20"/>
        <end position="38"/>
    </location>
</feature>
<evidence type="ECO:0000256" key="1">
    <source>
        <dbReference type="SAM" id="Phobius"/>
    </source>
</evidence>
<dbReference type="Pfam" id="PF17648">
    <property type="entry name" value="Luciferase"/>
    <property type="match status" value="1"/>
</dbReference>
<keyword evidence="4" id="KW-1185">Reference proteome</keyword>
<protein>
    <recommendedName>
        <fullName evidence="2">Luciferase domain-containing protein</fullName>
    </recommendedName>
</protein>
<dbReference type="PANTHER" id="PTHR38695">
    <property type="entry name" value="AMINO ACID PERMEASE_ SLC12A DOMAIN-CONTAINING PROTEIN"/>
    <property type="match status" value="1"/>
</dbReference>
<gene>
    <name evidence="3" type="ORF">VTL71DRAFT_6316</name>
</gene>
<reference evidence="3 4" key="1">
    <citation type="journal article" date="2024" name="Commun. Biol.">
        <title>Comparative genomic analysis of thermophilic fungi reveals convergent evolutionary adaptations and gene losses.</title>
        <authorList>
            <person name="Steindorff A.S."/>
            <person name="Aguilar-Pontes M.V."/>
            <person name="Robinson A.J."/>
            <person name="Andreopoulos B."/>
            <person name="LaButti K."/>
            <person name="Kuo A."/>
            <person name="Mondo S."/>
            <person name="Riley R."/>
            <person name="Otillar R."/>
            <person name="Haridas S."/>
            <person name="Lipzen A."/>
            <person name="Grimwood J."/>
            <person name="Schmutz J."/>
            <person name="Clum A."/>
            <person name="Reid I.D."/>
            <person name="Moisan M.C."/>
            <person name="Butler G."/>
            <person name="Nguyen T.T.M."/>
            <person name="Dewar K."/>
            <person name="Conant G."/>
            <person name="Drula E."/>
            <person name="Henrissat B."/>
            <person name="Hansel C."/>
            <person name="Singer S."/>
            <person name="Hutchinson M.I."/>
            <person name="de Vries R.P."/>
            <person name="Natvig D.O."/>
            <person name="Powell A.J."/>
            <person name="Tsang A."/>
            <person name="Grigoriev I.V."/>
        </authorList>
    </citation>
    <scope>NUCLEOTIDE SEQUENCE [LARGE SCALE GENOMIC DNA]</scope>
    <source>
        <strain evidence="3 4">CBS 494.80</strain>
    </source>
</reference>
<evidence type="ECO:0000259" key="2">
    <source>
        <dbReference type="Pfam" id="PF17648"/>
    </source>
</evidence>
<comment type="caution">
    <text evidence="3">The sequence shown here is derived from an EMBL/GenBank/DDBJ whole genome shotgun (WGS) entry which is preliminary data.</text>
</comment>
<dbReference type="InterPro" id="IPR040841">
    <property type="entry name" value="Luciferase_dom"/>
</dbReference>
<evidence type="ECO:0000313" key="4">
    <source>
        <dbReference type="Proteomes" id="UP001595075"/>
    </source>
</evidence>
<dbReference type="EMBL" id="JAZHXI010000017">
    <property type="protein sequence ID" value="KAL2062050.1"/>
    <property type="molecule type" value="Genomic_DNA"/>
</dbReference>
<keyword evidence="1" id="KW-0472">Membrane</keyword>
<keyword evidence="1" id="KW-1133">Transmembrane helix</keyword>
<feature type="transmembrane region" description="Helical" evidence="1">
    <location>
        <begin position="50"/>
        <end position="70"/>
    </location>
</feature>
<accession>A0ABR4BWM4</accession>
<name>A0ABR4BWM4_9HELO</name>